<evidence type="ECO:0000313" key="3">
    <source>
        <dbReference type="Proteomes" id="UP000823388"/>
    </source>
</evidence>
<gene>
    <name evidence="2" type="ORF">PVAP13_3KG560300</name>
</gene>
<keyword evidence="3" id="KW-1185">Reference proteome</keyword>
<dbReference type="EMBL" id="CM029041">
    <property type="protein sequence ID" value="KAG2630933.1"/>
    <property type="molecule type" value="Genomic_DNA"/>
</dbReference>
<dbReference type="AlphaFoldDB" id="A0A8T0VDU5"/>
<sequence>MSPDGSYAPASSAAPAPPYPRPDPGAHPAVAAVQGAAVAFLSLIPRPDLRRPRSPRCGLGTRRRRCRGPPPGCKCRGAAAAEGLGPPAAAGPGTASTPQQVHGPRYE</sequence>
<feature type="region of interest" description="Disordered" evidence="1">
    <location>
        <begin position="46"/>
        <end position="107"/>
    </location>
</feature>
<comment type="caution">
    <text evidence="2">The sequence shown here is derived from an EMBL/GenBank/DDBJ whole genome shotgun (WGS) entry which is preliminary data.</text>
</comment>
<organism evidence="2 3">
    <name type="scientific">Panicum virgatum</name>
    <name type="common">Blackwell switchgrass</name>
    <dbReference type="NCBI Taxonomy" id="38727"/>
    <lineage>
        <taxon>Eukaryota</taxon>
        <taxon>Viridiplantae</taxon>
        <taxon>Streptophyta</taxon>
        <taxon>Embryophyta</taxon>
        <taxon>Tracheophyta</taxon>
        <taxon>Spermatophyta</taxon>
        <taxon>Magnoliopsida</taxon>
        <taxon>Liliopsida</taxon>
        <taxon>Poales</taxon>
        <taxon>Poaceae</taxon>
        <taxon>PACMAD clade</taxon>
        <taxon>Panicoideae</taxon>
        <taxon>Panicodae</taxon>
        <taxon>Paniceae</taxon>
        <taxon>Panicinae</taxon>
        <taxon>Panicum</taxon>
        <taxon>Panicum sect. Hiantes</taxon>
    </lineage>
</organism>
<protein>
    <submittedName>
        <fullName evidence="2">Uncharacterized protein</fullName>
    </submittedName>
</protein>
<reference evidence="2" key="1">
    <citation type="submission" date="2020-05" db="EMBL/GenBank/DDBJ databases">
        <title>WGS assembly of Panicum virgatum.</title>
        <authorList>
            <person name="Lovell J.T."/>
            <person name="Jenkins J."/>
            <person name="Shu S."/>
            <person name="Juenger T.E."/>
            <person name="Schmutz J."/>
        </authorList>
    </citation>
    <scope>NUCLEOTIDE SEQUENCE</scope>
    <source>
        <strain evidence="2">AP13</strain>
    </source>
</reference>
<accession>A0A8T0VDU5</accession>
<feature type="compositionally biased region" description="Pro residues" evidence="1">
    <location>
        <begin position="15"/>
        <end position="25"/>
    </location>
</feature>
<evidence type="ECO:0000313" key="2">
    <source>
        <dbReference type="EMBL" id="KAG2630933.1"/>
    </source>
</evidence>
<dbReference type="Proteomes" id="UP000823388">
    <property type="component" value="Chromosome 3K"/>
</dbReference>
<name>A0A8T0VDU5_PANVG</name>
<evidence type="ECO:0000256" key="1">
    <source>
        <dbReference type="SAM" id="MobiDB-lite"/>
    </source>
</evidence>
<feature type="compositionally biased region" description="Low complexity" evidence="1">
    <location>
        <begin position="73"/>
        <end position="95"/>
    </location>
</feature>
<feature type="compositionally biased region" description="Low complexity" evidence="1">
    <location>
        <begin position="1"/>
        <end position="14"/>
    </location>
</feature>
<feature type="region of interest" description="Disordered" evidence="1">
    <location>
        <begin position="1"/>
        <end position="28"/>
    </location>
</feature>
<proteinExistence type="predicted"/>